<dbReference type="InterPro" id="IPR004827">
    <property type="entry name" value="bZIP"/>
</dbReference>
<evidence type="ECO:0000256" key="1">
    <source>
        <dbReference type="SAM" id="Coils"/>
    </source>
</evidence>
<comment type="caution">
    <text evidence="3">The sequence shown here is derived from an EMBL/GenBank/DDBJ whole genome shotgun (WGS) entry which is preliminary data.</text>
</comment>
<dbReference type="SUPFAM" id="SSF57959">
    <property type="entry name" value="Leucine zipper domain"/>
    <property type="match status" value="1"/>
</dbReference>
<feature type="domain" description="BZIP" evidence="2">
    <location>
        <begin position="15"/>
        <end position="30"/>
    </location>
</feature>
<reference evidence="3 4" key="1">
    <citation type="journal article" date="2018" name="Sci. Rep.">
        <title>Genomic signatures of local adaptation to the degree of environmental predictability in rotifers.</title>
        <authorList>
            <person name="Franch-Gras L."/>
            <person name="Hahn C."/>
            <person name="Garcia-Roger E.M."/>
            <person name="Carmona M.J."/>
            <person name="Serra M."/>
            <person name="Gomez A."/>
        </authorList>
    </citation>
    <scope>NUCLEOTIDE SEQUENCE [LARGE SCALE GENOMIC DNA]</scope>
    <source>
        <strain evidence="3">HYR1</strain>
    </source>
</reference>
<keyword evidence="4" id="KW-1185">Reference proteome</keyword>
<evidence type="ECO:0000313" key="4">
    <source>
        <dbReference type="Proteomes" id="UP000276133"/>
    </source>
</evidence>
<proteinExistence type="predicted"/>
<accession>A0A3M7RN39</accession>
<evidence type="ECO:0000259" key="2">
    <source>
        <dbReference type="PROSITE" id="PS00036"/>
    </source>
</evidence>
<sequence length="126" mass="14791">MKTNVHKLVSNEVEKARERNRVAAKKRRLKEKLIESKKQSVLEVATEENAQLKRKIILLNQVKELMQREIDYQRSQDTVINFLGDESVHLYDLSLDIIDGILAEDYQEKSSETHNSDEYHIGKFFC</sequence>
<dbReference type="EMBL" id="REGN01002998">
    <property type="protein sequence ID" value="RNA24993.1"/>
    <property type="molecule type" value="Genomic_DNA"/>
</dbReference>
<dbReference type="GO" id="GO:0003700">
    <property type="term" value="F:DNA-binding transcription factor activity"/>
    <property type="evidence" value="ECO:0007669"/>
    <property type="project" value="InterPro"/>
</dbReference>
<dbReference type="Proteomes" id="UP000276133">
    <property type="component" value="Unassembled WGS sequence"/>
</dbReference>
<name>A0A3M7RN39_BRAPC</name>
<feature type="coiled-coil region" evidence="1">
    <location>
        <begin position="19"/>
        <end position="69"/>
    </location>
</feature>
<organism evidence="3 4">
    <name type="scientific">Brachionus plicatilis</name>
    <name type="common">Marine rotifer</name>
    <name type="synonym">Brachionus muelleri</name>
    <dbReference type="NCBI Taxonomy" id="10195"/>
    <lineage>
        <taxon>Eukaryota</taxon>
        <taxon>Metazoa</taxon>
        <taxon>Spiralia</taxon>
        <taxon>Gnathifera</taxon>
        <taxon>Rotifera</taxon>
        <taxon>Eurotatoria</taxon>
        <taxon>Monogononta</taxon>
        <taxon>Pseudotrocha</taxon>
        <taxon>Ploima</taxon>
        <taxon>Brachionidae</taxon>
        <taxon>Brachionus</taxon>
    </lineage>
</organism>
<gene>
    <name evidence="3" type="ORF">BpHYR1_028382</name>
</gene>
<dbReference type="AlphaFoldDB" id="A0A3M7RN39"/>
<dbReference type="PROSITE" id="PS00036">
    <property type="entry name" value="BZIP_BASIC"/>
    <property type="match status" value="1"/>
</dbReference>
<evidence type="ECO:0000313" key="3">
    <source>
        <dbReference type="EMBL" id="RNA24993.1"/>
    </source>
</evidence>
<keyword evidence="1" id="KW-0175">Coiled coil</keyword>
<protein>
    <recommendedName>
        <fullName evidence="2">BZIP domain-containing protein</fullName>
    </recommendedName>
</protein>
<dbReference type="Gene3D" id="1.20.5.170">
    <property type="match status" value="1"/>
</dbReference>
<dbReference type="InterPro" id="IPR046347">
    <property type="entry name" value="bZIP_sf"/>
</dbReference>